<evidence type="ECO:0000313" key="2">
    <source>
        <dbReference type="EMBL" id="PMB63731.1"/>
    </source>
</evidence>
<comment type="caution">
    <text evidence="2">The sequence shown here is derived from an EMBL/GenBank/DDBJ whole genome shotgun (WGS) entry which is preliminary data.</text>
</comment>
<protein>
    <submittedName>
        <fullName evidence="2">Uncharacterized protein</fullName>
    </submittedName>
</protein>
<dbReference type="Proteomes" id="UP000235728">
    <property type="component" value="Unassembled WGS sequence"/>
</dbReference>
<evidence type="ECO:0000313" key="3">
    <source>
        <dbReference type="Proteomes" id="UP000235728"/>
    </source>
</evidence>
<sequence>MGWAALDSDQTNAPEQRRRPKAEAAFSTNRPGTSGQCQGNGAYRDQSEAAPVEICELLQEAALERLQREAEDGQRKTESHEGQVHPADPPPGRKLAQQAFAAPCRYLFS</sequence>
<dbReference type="EMBL" id="MRVG01000017">
    <property type="protein sequence ID" value="PMB63731.1"/>
    <property type="molecule type" value="Genomic_DNA"/>
</dbReference>
<reference evidence="2 3" key="1">
    <citation type="journal article" date="2016" name="Appl. Microbiol. Biotechnol.">
        <title>Characterization of T-DNA insertion mutants with decreased virulence in the entomopathogenic fungus Beauveria bassiana JEF-007.</title>
        <authorList>
            <person name="Kim S."/>
            <person name="Lee S.J."/>
            <person name="Nai Y.S."/>
            <person name="Yu J.S."/>
            <person name="Lee M.R."/>
            <person name="Yang Y.T."/>
            <person name="Kim J.S."/>
        </authorList>
    </citation>
    <scope>NUCLEOTIDE SEQUENCE [LARGE SCALE GENOMIC DNA]</scope>
    <source>
        <strain evidence="2 3">JEF-007</strain>
    </source>
</reference>
<dbReference type="AlphaFoldDB" id="A0A2N6N910"/>
<gene>
    <name evidence="2" type="ORF">BM221_010473</name>
</gene>
<evidence type="ECO:0000256" key="1">
    <source>
        <dbReference type="SAM" id="MobiDB-lite"/>
    </source>
</evidence>
<feature type="compositionally biased region" description="Polar residues" evidence="1">
    <location>
        <begin position="26"/>
        <end position="39"/>
    </location>
</feature>
<feature type="compositionally biased region" description="Basic and acidic residues" evidence="1">
    <location>
        <begin position="67"/>
        <end position="83"/>
    </location>
</feature>
<proteinExistence type="predicted"/>
<accession>A0A2N6N910</accession>
<name>A0A2N6N910_BEABA</name>
<feature type="region of interest" description="Disordered" evidence="1">
    <location>
        <begin position="67"/>
        <end position="95"/>
    </location>
</feature>
<feature type="region of interest" description="Disordered" evidence="1">
    <location>
        <begin position="1"/>
        <end position="46"/>
    </location>
</feature>
<organism evidence="2 3">
    <name type="scientific">Beauveria bassiana</name>
    <name type="common">White muscardine disease fungus</name>
    <name type="synonym">Tritirachium shiotae</name>
    <dbReference type="NCBI Taxonomy" id="176275"/>
    <lineage>
        <taxon>Eukaryota</taxon>
        <taxon>Fungi</taxon>
        <taxon>Dikarya</taxon>
        <taxon>Ascomycota</taxon>
        <taxon>Pezizomycotina</taxon>
        <taxon>Sordariomycetes</taxon>
        <taxon>Hypocreomycetidae</taxon>
        <taxon>Hypocreales</taxon>
        <taxon>Cordycipitaceae</taxon>
        <taxon>Beauveria</taxon>
    </lineage>
</organism>